<dbReference type="KEGG" id="llu:AKJ09_08908"/>
<accession>A0A0K1QA22</accession>
<dbReference type="EMBL" id="CP012333">
    <property type="protein sequence ID" value="AKV02245.1"/>
    <property type="molecule type" value="Genomic_DNA"/>
</dbReference>
<protein>
    <submittedName>
        <fullName evidence="1">Uncharacterized protein</fullName>
    </submittedName>
</protein>
<dbReference type="AlphaFoldDB" id="A0A0K1QA22"/>
<dbReference type="Proteomes" id="UP000064967">
    <property type="component" value="Chromosome"/>
</dbReference>
<evidence type="ECO:0000313" key="1">
    <source>
        <dbReference type="EMBL" id="AKV02245.1"/>
    </source>
</evidence>
<name>A0A0K1QA22_9BACT</name>
<keyword evidence="2" id="KW-1185">Reference proteome</keyword>
<evidence type="ECO:0000313" key="2">
    <source>
        <dbReference type="Proteomes" id="UP000064967"/>
    </source>
</evidence>
<gene>
    <name evidence="1" type="ORF">AKJ09_08908</name>
</gene>
<proteinExistence type="predicted"/>
<sequence length="44" mass="4741">MHGTAPGSGTSRYEGSKWQEAVARIAARAKAPVPRESHFMNATQ</sequence>
<reference evidence="1 2" key="1">
    <citation type="submission" date="2015-08" db="EMBL/GenBank/DDBJ databases">
        <authorList>
            <person name="Babu N.S."/>
            <person name="Beckwith C.J."/>
            <person name="Beseler K.G."/>
            <person name="Brison A."/>
            <person name="Carone J.V."/>
            <person name="Caskin T.P."/>
            <person name="Diamond M."/>
            <person name="Durham M.E."/>
            <person name="Foxe J.M."/>
            <person name="Go M."/>
            <person name="Henderson B.A."/>
            <person name="Jones I.B."/>
            <person name="McGettigan J.A."/>
            <person name="Micheletti S.J."/>
            <person name="Nasrallah M.E."/>
            <person name="Ortiz D."/>
            <person name="Piller C.R."/>
            <person name="Privatt S.R."/>
            <person name="Schneider S.L."/>
            <person name="Sharp S."/>
            <person name="Smith T.C."/>
            <person name="Stanton J.D."/>
            <person name="Ullery H.E."/>
            <person name="Wilson R.J."/>
            <person name="Serrano M.G."/>
            <person name="Buck G."/>
            <person name="Lee V."/>
            <person name="Wang Y."/>
            <person name="Carvalho R."/>
            <person name="Voegtly L."/>
            <person name="Shi R."/>
            <person name="Duckworth R."/>
            <person name="Johnson A."/>
            <person name="Loviza R."/>
            <person name="Walstead R."/>
            <person name="Shah Z."/>
            <person name="Kiflezghi M."/>
            <person name="Wade K."/>
            <person name="Ball S.L."/>
            <person name="Bradley K.W."/>
            <person name="Asai D.J."/>
            <person name="Bowman C.A."/>
            <person name="Russell D.A."/>
            <person name="Pope W.H."/>
            <person name="Jacobs-Sera D."/>
            <person name="Hendrix R.W."/>
            <person name="Hatfull G.F."/>
        </authorList>
    </citation>
    <scope>NUCLEOTIDE SEQUENCE [LARGE SCALE GENOMIC DNA]</scope>
    <source>
        <strain evidence="1 2">DSM 27648</strain>
    </source>
</reference>
<organism evidence="1 2">
    <name type="scientific">Labilithrix luteola</name>
    <dbReference type="NCBI Taxonomy" id="1391654"/>
    <lineage>
        <taxon>Bacteria</taxon>
        <taxon>Pseudomonadati</taxon>
        <taxon>Myxococcota</taxon>
        <taxon>Polyangia</taxon>
        <taxon>Polyangiales</taxon>
        <taxon>Labilitrichaceae</taxon>
        <taxon>Labilithrix</taxon>
    </lineage>
</organism>